<dbReference type="PANTHER" id="PTHR15139">
    <property type="entry name" value="TUBULIN FOLDING COFACTOR C"/>
    <property type="match status" value="1"/>
</dbReference>
<keyword evidence="3" id="KW-0963">Cytoplasm</keyword>
<dbReference type="Gene3D" id="1.20.58.1250">
    <property type="entry name" value="Tubulin Binding Cofactor C, N-terminal domain"/>
    <property type="match status" value="1"/>
</dbReference>
<feature type="compositionally biased region" description="Polar residues" evidence="4">
    <location>
        <begin position="145"/>
        <end position="155"/>
    </location>
</feature>
<dbReference type="InterPro" id="IPR038397">
    <property type="entry name" value="TBCC_N_sf"/>
</dbReference>
<evidence type="ECO:0000259" key="5">
    <source>
        <dbReference type="PROSITE" id="PS51329"/>
    </source>
</evidence>
<dbReference type="PROSITE" id="PS51329">
    <property type="entry name" value="C_CAP_COFACTOR_C"/>
    <property type="match status" value="1"/>
</dbReference>
<gene>
    <name evidence="6" type="ORF">M438DRAFT_356033</name>
</gene>
<evidence type="ECO:0000256" key="4">
    <source>
        <dbReference type="SAM" id="MobiDB-lite"/>
    </source>
</evidence>
<dbReference type="STRING" id="1043002.A0A074XHY5"/>
<dbReference type="InterPro" id="IPR027684">
    <property type="entry name" value="TBCC"/>
</dbReference>
<dbReference type="Proteomes" id="UP000030706">
    <property type="component" value="Unassembled WGS sequence"/>
</dbReference>
<accession>A0A074XHY5</accession>
<feature type="domain" description="C-CAP/cofactor C-like" evidence="5">
    <location>
        <begin position="202"/>
        <end position="351"/>
    </location>
</feature>
<proteinExistence type="inferred from homology"/>
<dbReference type="InterPro" id="IPR016098">
    <property type="entry name" value="CAP/MinC_C"/>
</dbReference>
<organism evidence="6 7">
    <name type="scientific">Aureobasidium pullulans EXF-150</name>
    <dbReference type="NCBI Taxonomy" id="1043002"/>
    <lineage>
        <taxon>Eukaryota</taxon>
        <taxon>Fungi</taxon>
        <taxon>Dikarya</taxon>
        <taxon>Ascomycota</taxon>
        <taxon>Pezizomycotina</taxon>
        <taxon>Dothideomycetes</taxon>
        <taxon>Dothideomycetidae</taxon>
        <taxon>Dothideales</taxon>
        <taxon>Saccotheciaceae</taxon>
        <taxon>Aureobasidium</taxon>
    </lineage>
</organism>
<comment type="subcellular location">
    <subcellularLocation>
        <location evidence="1">Cytoplasm</location>
    </subcellularLocation>
</comment>
<dbReference type="HOGENOM" id="CLU_032612_1_0_1"/>
<dbReference type="Gene3D" id="2.160.20.70">
    <property type="match status" value="1"/>
</dbReference>
<dbReference type="RefSeq" id="XP_029759511.1">
    <property type="nucleotide sequence ID" value="XM_029907076.1"/>
</dbReference>
<dbReference type="GO" id="GO:0007021">
    <property type="term" value="P:tubulin complex assembly"/>
    <property type="evidence" value="ECO:0007669"/>
    <property type="project" value="TreeGrafter"/>
</dbReference>
<protein>
    <submittedName>
        <fullName evidence="6">TBCC-domain-containing protein</fullName>
    </submittedName>
</protein>
<dbReference type="OrthoDB" id="194775at2759"/>
<evidence type="ECO:0000313" key="6">
    <source>
        <dbReference type="EMBL" id="KEQ83324.1"/>
    </source>
</evidence>
<dbReference type="GO" id="GO:0007023">
    <property type="term" value="P:post-chaperonin tubulin folding pathway"/>
    <property type="evidence" value="ECO:0007669"/>
    <property type="project" value="InterPro"/>
</dbReference>
<dbReference type="InterPro" id="IPR012945">
    <property type="entry name" value="Tubulin-bd_cofactor_C_dom"/>
</dbReference>
<comment type="similarity">
    <text evidence="2">Belongs to the TBCC family.</text>
</comment>
<name>A0A074XHY5_AURPU</name>
<dbReference type="Pfam" id="PF07986">
    <property type="entry name" value="TBCC"/>
    <property type="match status" value="1"/>
</dbReference>
<evidence type="ECO:0000256" key="3">
    <source>
        <dbReference type="ARBA" id="ARBA00022490"/>
    </source>
</evidence>
<dbReference type="PANTHER" id="PTHR15139:SF0">
    <property type="entry name" value="TUBULIN-SPECIFIC CHAPERONE C"/>
    <property type="match status" value="1"/>
</dbReference>
<keyword evidence="7" id="KW-1185">Reference proteome</keyword>
<dbReference type="GO" id="GO:0005737">
    <property type="term" value="C:cytoplasm"/>
    <property type="evidence" value="ECO:0007669"/>
    <property type="project" value="UniProtKB-SubCell"/>
</dbReference>
<evidence type="ECO:0000313" key="7">
    <source>
        <dbReference type="Proteomes" id="UP000030706"/>
    </source>
</evidence>
<dbReference type="InterPro" id="IPR017901">
    <property type="entry name" value="C-CAP_CF_C-like"/>
</dbReference>
<evidence type="ECO:0000256" key="1">
    <source>
        <dbReference type="ARBA" id="ARBA00004496"/>
    </source>
</evidence>
<dbReference type="AlphaFoldDB" id="A0A074XHY5"/>
<sequence length="395" mass="43494">MTAIAVIQPSRLEMSEQERFFRYFRTEVAALQEQMHIIQDHGTSGGERADAIDHCLAGMSRLSNDVKDISGSLPAHDQRTYSEAIKALSDKLQKTRAQAAPKPKFSFKKKNASAISINDAAELAAKRRLLQPNSNFSSNASSFATTPLTMPQTPANGPVETESDNNRTDEHTTITEGIRKMSFSKATKINISNHNNIHIMLPSSATHATSGTSGTVTNVRNSVIDMSISSTSAFATLTLKNIKESLIVCGHVDGAVHITGVKDSVLVVATRQFRMHESKNVRVYMLCKSRPIIEDCEGIEFAELPGCYVSLLPCYIRPLGEKKTQANEGKQATEKDAEIQNLYDQVDDFKWLKAEHSPNWSVLDKDNYIKDEVWKDIVPGSPKSGVDDILKAVGV</sequence>
<dbReference type="GeneID" id="40749382"/>
<evidence type="ECO:0000256" key="2">
    <source>
        <dbReference type="ARBA" id="ARBA00008848"/>
    </source>
</evidence>
<dbReference type="EMBL" id="KL584984">
    <property type="protein sequence ID" value="KEQ83324.1"/>
    <property type="molecule type" value="Genomic_DNA"/>
</dbReference>
<feature type="region of interest" description="Disordered" evidence="4">
    <location>
        <begin position="136"/>
        <end position="170"/>
    </location>
</feature>
<reference evidence="6 7" key="1">
    <citation type="journal article" date="2014" name="BMC Genomics">
        <title>Genome sequencing of four Aureobasidium pullulans varieties: biotechnological potential, stress tolerance, and description of new species.</title>
        <authorList>
            <person name="Gostin Ar C."/>
            <person name="Ohm R.A."/>
            <person name="Kogej T."/>
            <person name="Sonjak S."/>
            <person name="Turk M."/>
            <person name="Zajc J."/>
            <person name="Zalar P."/>
            <person name="Grube M."/>
            <person name="Sun H."/>
            <person name="Han J."/>
            <person name="Sharma A."/>
            <person name="Chiniquy J."/>
            <person name="Ngan C.Y."/>
            <person name="Lipzen A."/>
            <person name="Barry K."/>
            <person name="Grigoriev I.V."/>
            <person name="Gunde-Cimerman N."/>
        </authorList>
    </citation>
    <scope>NUCLEOTIDE SEQUENCE [LARGE SCALE GENOMIC DNA]</scope>
    <source>
        <strain evidence="6 7">EXF-150</strain>
    </source>
</reference>